<feature type="transmembrane region" description="Helical" evidence="1">
    <location>
        <begin position="51"/>
        <end position="68"/>
    </location>
</feature>
<evidence type="ECO:0008006" key="4">
    <source>
        <dbReference type="Google" id="ProtNLM"/>
    </source>
</evidence>
<proteinExistence type="predicted"/>
<protein>
    <recommendedName>
        <fullName evidence="4">DUF4352 domain-containing protein</fullName>
    </recommendedName>
</protein>
<evidence type="ECO:0000256" key="1">
    <source>
        <dbReference type="SAM" id="Phobius"/>
    </source>
</evidence>
<dbReference type="EMBL" id="JBCITK010000001">
    <property type="protein sequence ID" value="MEN0643636.1"/>
    <property type="molecule type" value="Genomic_DNA"/>
</dbReference>
<gene>
    <name evidence="2" type="ORF">MKY91_10810</name>
</gene>
<evidence type="ECO:0000313" key="2">
    <source>
        <dbReference type="EMBL" id="MEN0643636.1"/>
    </source>
</evidence>
<keyword evidence="1" id="KW-0812">Transmembrane</keyword>
<keyword evidence="1" id="KW-0472">Membrane</keyword>
<name>A0ABU9VI93_9BACI</name>
<feature type="transmembrane region" description="Helical" evidence="1">
    <location>
        <begin position="6"/>
        <end position="23"/>
    </location>
</feature>
<reference evidence="2 3" key="1">
    <citation type="submission" date="2024-03" db="EMBL/GenBank/DDBJ databases">
        <title>Bacilli Hybrid Assemblies.</title>
        <authorList>
            <person name="Kovac J."/>
        </authorList>
    </citation>
    <scope>NUCLEOTIDE SEQUENCE [LARGE SCALE GENOMIC DNA]</scope>
    <source>
        <strain evidence="2 3">FSL R7-0666</strain>
    </source>
</reference>
<dbReference type="Proteomes" id="UP001418796">
    <property type="component" value="Unassembled WGS sequence"/>
</dbReference>
<comment type="caution">
    <text evidence="2">The sequence shown here is derived from an EMBL/GenBank/DDBJ whole genome shotgun (WGS) entry which is preliminary data.</text>
</comment>
<evidence type="ECO:0000313" key="3">
    <source>
        <dbReference type="Proteomes" id="UP001418796"/>
    </source>
</evidence>
<keyword evidence="3" id="KW-1185">Reference proteome</keyword>
<feature type="transmembrane region" description="Helical" evidence="1">
    <location>
        <begin position="74"/>
        <end position="91"/>
    </location>
</feature>
<organism evidence="2 3">
    <name type="scientific">Alkalicoccobacillus gibsonii</name>
    <dbReference type="NCBI Taxonomy" id="79881"/>
    <lineage>
        <taxon>Bacteria</taxon>
        <taxon>Bacillati</taxon>
        <taxon>Bacillota</taxon>
        <taxon>Bacilli</taxon>
        <taxon>Bacillales</taxon>
        <taxon>Bacillaceae</taxon>
        <taxon>Alkalicoccobacillus</taxon>
    </lineage>
</organism>
<sequence>MIRNKWLLIGSVFILILLIIYRLPYPNTRFIGSGSSDLFLFNLSSRTGIQLLEWVSFILFILAIVLFIRSLSNHRAVLTVLMIIVVGWLPMKVVNLYQYTLATGVDAVSYNDEESTCTYDGRDTMCEVELKNHSSDEVNFQLNIYDNYQTNGFLLDEWEHIQLKPRSTHMIEINQTSSEDVDMSGYTNSFNIQIRDDDKERDL</sequence>
<keyword evidence="1" id="KW-1133">Transmembrane helix</keyword>
<dbReference type="RefSeq" id="WP_343130530.1">
    <property type="nucleotide sequence ID" value="NZ_JBCITK010000001.1"/>
</dbReference>
<accession>A0ABU9VI93</accession>